<dbReference type="PANTHER" id="PTHR13947">
    <property type="entry name" value="GNAT FAMILY N-ACETYLTRANSFERASE"/>
    <property type="match status" value="1"/>
</dbReference>
<comment type="caution">
    <text evidence="3">The sequence shown here is derived from an EMBL/GenBank/DDBJ whole genome shotgun (WGS) entry which is preliminary data.</text>
</comment>
<name>A0ABV1N023_9BACI</name>
<dbReference type="InterPro" id="IPR016181">
    <property type="entry name" value="Acyl_CoA_acyltransferase"/>
</dbReference>
<proteinExistence type="predicted"/>
<evidence type="ECO:0000256" key="1">
    <source>
        <dbReference type="ARBA" id="ARBA00022679"/>
    </source>
</evidence>
<dbReference type="Pfam" id="PF00583">
    <property type="entry name" value="Acetyltransf_1"/>
    <property type="match status" value="2"/>
</dbReference>
<dbReference type="Gene3D" id="3.40.630.30">
    <property type="match status" value="1"/>
</dbReference>
<reference evidence="3 4" key="1">
    <citation type="submission" date="2024-06" db="EMBL/GenBank/DDBJ databases">
        <title>Lysinibacillus zambalefons sp. nov., a Novel Firmicute Isolated from the Poon Bato Zambales Hyperalkaline Spring.</title>
        <authorList>
            <person name="Aja J.A."/>
            <person name="Lazaro J.E.H."/>
            <person name="Llorin L.D."/>
            <person name="Lim K.R."/>
            <person name="Teodosio J."/>
            <person name="Dalisay D.S."/>
        </authorList>
    </citation>
    <scope>NUCLEOTIDE SEQUENCE [LARGE SCALE GENOMIC DNA]</scope>
    <source>
        <strain evidence="3 4">M3</strain>
    </source>
</reference>
<keyword evidence="4" id="KW-1185">Reference proteome</keyword>
<gene>
    <name evidence="3" type="ORF">ABNX05_21260</name>
</gene>
<dbReference type="CDD" id="cd04301">
    <property type="entry name" value="NAT_SF"/>
    <property type="match status" value="2"/>
</dbReference>
<dbReference type="SUPFAM" id="SSF55729">
    <property type="entry name" value="Acyl-CoA N-acyltransferases (Nat)"/>
    <property type="match status" value="1"/>
</dbReference>
<dbReference type="EMBL" id="JBEGDG010000022">
    <property type="protein sequence ID" value="MEQ6357164.1"/>
    <property type="molecule type" value="Genomic_DNA"/>
</dbReference>
<evidence type="ECO:0000259" key="2">
    <source>
        <dbReference type="PROSITE" id="PS51186"/>
    </source>
</evidence>
<accession>A0ABV1N023</accession>
<keyword evidence="1" id="KW-0808">Transferase</keyword>
<dbReference type="InterPro" id="IPR000182">
    <property type="entry name" value="GNAT_dom"/>
</dbReference>
<dbReference type="InterPro" id="IPR050769">
    <property type="entry name" value="NAT_camello-type"/>
</dbReference>
<feature type="domain" description="N-acetyltransferase" evidence="2">
    <location>
        <begin position="2"/>
        <end position="158"/>
    </location>
</feature>
<dbReference type="PROSITE" id="PS51186">
    <property type="entry name" value="GNAT"/>
    <property type="match status" value="2"/>
</dbReference>
<evidence type="ECO:0000313" key="4">
    <source>
        <dbReference type="Proteomes" id="UP001478862"/>
    </source>
</evidence>
<feature type="domain" description="N-acetyltransferase" evidence="2">
    <location>
        <begin position="157"/>
        <end position="289"/>
    </location>
</feature>
<evidence type="ECO:0000313" key="3">
    <source>
        <dbReference type="EMBL" id="MEQ6357164.1"/>
    </source>
</evidence>
<dbReference type="RefSeq" id="WP_349661540.1">
    <property type="nucleotide sequence ID" value="NZ_JBEGDG010000022.1"/>
</dbReference>
<dbReference type="PANTHER" id="PTHR13947:SF37">
    <property type="entry name" value="LD18367P"/>
    <property type="match status" value="1"/>
</dbReference>
<protein>
    <submittedName>
        <fullName evidence="3">GNAT family N-acetyltransferase</fullName>
    </submittedName>
</protein>
<organism evidence="3 4">
    <name type="scientific">Lysinibacillus zambalensis</name>
    <dbReference type="NCBI Taxonomy" id="3160866"/>
    <lineage>
        <taxon>Bacteria</taxon>
        <taxon>Bacillati</taxon>
        <taxon>Bacillota</taxon>
        <taxon>Bacilli</taxon>
        <taxon>Bacillales</taxon>
        <taxon>Bacillaceae</taxon>
        <taxon>Lysinibacillus</taxon>
    </lineage>
</organism>
<dbReference type="Proteomes" id="UP001478862">
    <property type="component" value="Unassembled WGS sequence"/>
</dbReference>
<sequence>MMNISVMTVSFPLDGETLNELKLLCEEATTNDYRVYETAMGLPMASSFETKGFMVLAYEDDKDVLVGAASAIDLMGLHTYEWSLVVTPTYRQKGIGTALVDVLQAGLEERGAEGQLAVVIDGSPFGHTFIENKGFTYSFSEATLETKAESVELKDDIEIIPYTDEQAELIAIYSAAFGDLPEESEELIAFNTSTTGRKLWVARKDGKVVGTVTTAQENEIQWVTALAVHPTCEGQGIGTAMLSFSKDYACKIGAKCVMLDVEIDNRKALSVYEKAGFMKAQQIDYFVKQ</sequence>